<keyword evidence="7" id="KW-1185">Reference proteome</keyword>
<evidence type="ECO:0000313" key="6">
    <source>
        <dbReference type="EMBL" id="THG19286.1"/>
    </source>
</evidence>
<dbReference type="InterPro" id="IPR003245">
    <property type="entry name" value="Phytocyanin_dom"/>
</dbReference>
<keyword evidence="4" id="KW-0812">Transmembrane</keyword>
<dbReference type="EMBL" id="SDRB02002487">
    <property type="protein sequence ID" value="THG19286.1"/>
    <property type="molecule type" value="Genomic_DNA"/>
</dbReference>
<dbReference type="Gene3D" id="2.60.40.420">
    <property type="entry name" value="Cupredoxins - blue copper proteins"/>
    <property type="match status" value="2"/>
</dbReference>
<proteinExistence type="predicted"/>
<feature type="domain" description="Phytocyanin" evidence="5">
    <location>
        <begin position="207"/>
        <end position="291"/>
    </location>
</feature>
<dbReference type="PANTHER" id="PTHR33021:SF325">
    <property type="entry name" value="PHYTOCYANIN DOMAIN-CONTAINING PROTEIN"/>
    <property type="match status" value="1"/>
</dbReference>
<keyword evidence="2" id="KW-0325">Glycoprotein</keyword>
<sequence length="391" mass="41937">MCLPTRFAALLTTRIWFFHHTPLKVLIASSALASYWNLTKLHLLVLVDHLLAGISTSTIHKPKFGSYHNKTMARRLSSAIMVTLVAALLQTTVAQKVHVVGDTLGWLVPPDGPIAYAAWAAMQTFSPGDILVFNFTTGQQDVARVSKEAFDTCNSTNPILLETNGPVNFTLSSGGEYYFIGTMEMHCPLGQKLAMYVPPPAPPRAPMTYEVGDGLGWLVPPGVFNFVNGTQDVAVVTKAAYESCDTTTTTRTVLTTTPAKITLSNPGEHYFTSTYPLHCNWGQQLAINVIASSTAMSPSTSAASPPSTTTKSSSVFAPAAGGPIPPPTSSAPSHIVIGFFYVTFFQIILIIFNSTCNLLSSLTGLTKFARKWKPASEELGGSGTEQEPSSI</sequence>
<dbReference type="STRING" id="542762.A0A4S4EST7"/>
<keyword evidence="1" id="KW-1015">Disulfide bond</keyword>
<gene>
    <name evidence="6" type="ORF">TEA_028485</name>
</gene>
<name>A0A4S4EST7_CAMSN</name>
<feature type="compositionally biased region" description="Low complexity" evidence="3">
    <location>
        <begin position="298"/>
        <end position="322"/>
    </location>
</feature>
<feature type="region of interest" description="Disordered" evidence="3">
    <location>
        <begin position="298"/>
        <end position="323"/>
    </location>
</feature>
<feature type="domain" description="Phytocyanin" evidence="5">
    <location>
        <begin position="96"/>
        <end position="199"/>
    </location>
</feature>
<evidence type="ECO:0000256" key="2">
    <source>
        <dbReference type="ARBA" id="ARBA00023180"/>
    </source>
</evidence>
<dbReference type="InterPro" id="IPR039391">
    <property type="entry name" value="Phytocyanin-like"/>
</dbReference>
<evidence type="ECO:0000256" key="4">
    <source>
        <dbReference type="SAM" id="Phobius"/>
    </source>
</evidence>
<keyword evidence="4" id="KW-1133">Transmembrane helix</keyword>
<comment type="caution">
    <text evidence="6">The sequence shown here is derived from an EMBL/GenBank/DDBJ whole genome shotgun (WGS) entry which is preliminary data.</text>
</comment>
<dbReference type="PANTHER" id="PTHR33021">
    <property type="entry name" value="BLUE COPPER PROTEIN"/>
    <property type="match status" value="1"/>
</dbReference>
<evidence type="ECO:0000313" key="7">
    <source>
        <dbReference type="Proteomes" id="UP000306102"/>
    </source>
</evidence>
<evidence type="ECO:0000256" key="1">
    <source>
        <dbReference type="ARBA" id="ARBA00023157"/>
    </source>
</evidence>
<protein>
    <recommendedName>
        <fullName evidence="5">Phytocyanin domain-containing protein</fullName>
    </recommendedName>
</protein>
<evidence type="ECO:0000256" key="3">
    <source>
        <dbReference type="SAM" id="MobiDB-lite"/>
    </source>
</evidence>
<accession>A0A4S4EST7</accession>
<keyword evidence="4" id="KW-0472">Membrane</keyword>
<dbReference type="PROSITE" id="PS51485">
    <property type="entry name" value="PHYTOCYANIN"/>
    <property type="match status" value="2"/>
</dbReference>
<dbReference type="FunFam" id="2.60.40.420:FF:000034">
    <property type="entry name" value="Cupredoxin superfamily protein"/>
    <property type="match status" value="1"/>
</dbReference>
<dbReference type="Proteomes" id="UP000306102">
    <property type="component" value="Unassembled WGS sequence"/>
</dbReference>
<evidence type="ECO:0000259" key="5">
    <source>
        <dbReference type="PROSITE" id="PS51485"/>
    </source>
</evidence>
<dbReference type="GO" id="GO:0005886">
    <property type="term" value="C:plasma membrane"/>
    <property type="evidence" value="ECO:0007669"/>
    <property type="project" value="TreeGrafter"/>
</dbReference>
<dbReference type="Pfam" id="PF02298">
    <property type="entry name" value="Cu_bind_like"/>
    <property type="match status" value="2"/>
</dbReference>
<dbReference type="InterPro" id="IPR008972">
    <property type="entry name" value="Cupredoxin"/>
</dbReference>
<feature type="transmembrane region" description="Helical" evidence="4">
    <location>
        <begin position="335"/>
        <end position="360"/>
    </location>
</feature>
<dbReference type="SUPFAM" id="SSF49503">
    <property type="entry name" value="Cupredoxins"/>
    <property type="match status" value="2"/>
</dbReference>
<dbReference type="AlphaFoldDB" id="A0A4S4EST7"/>
<organism evidence="6 7">
    <name type="scientific">Camellia sinensis var. sinensis</name>
    <name type="common">China tea</name>
    <dbReference type="NCBI Taxonomy" id="542762"/>
    <lineage>
        <taxon>Eukaryota</taxon>
        <taxon>Viridiplantae</taxon>
        <taxon>Streptophyta</taxon>
        <taxon>Embryophyta</taxon>
        <taxon>Tracheophyta</taxon>
        <taxon>Spermatophyta</taxon>
        <taxon>Magnoliopsida</taxon>
        <taxon>eudicotyledons</taxon>
        <taxon>Gunneridae</taxon>
        <taxon>Pentapetalae</taxon>
        <taxon>asterids</taxon>
        <taxon>Ericales</taxon>
        <taxon>Theaceae</taxon>
        <taxon>Camellia</taxon>
    </lineage>
</organism>
<dbReference type="GO" id="GO:0009055">
    <property type="term" value="F:electron transfer activity"/>
    <property type="evidence" value="ECO:0007669"/>
    <property type="project" value="InterPro"/>
</dbReference>
<reference evidence="6 7" key="1">
    <citation type="journal article" date="2018" name="Proc. Natl. Acad. Sci. U.S.A.">
        <title>Draft genome sequence of Camellia sinensis var. sinensis provides insights into the evolution of the tea genome and tea quality.</title>
        <authorList>
            <person name="Wei C."/>
            <person name="Yang H."/>
            <person name="Wang S."/>
            <person name="Zhao J."/>
            <person name="Liu C."/>
            <person name="Gao L."/>
            <person name="Xia E."/>
            <person name="Lu Y."/>
            <person name="Tai Y."/>
            <person name="She G."/>
            <person name="Sun J."/>
            <person name="Cao H."/>
            <person name="Tong W."/>
            <person name="Gao Q."/>
            <person name="Li Y."/>
            <person name="Deng W."/>
            <person name="Jiang X."/>
            <person name="Wang W."/>
            <person name="Chen Q."/>
            <person name="Zhang S."/>
            <person name="Li H."/>
            <person name="Wu J."/>
            <person name="Wang P."/>
            <person name="Li P."/>
            <person name="Shi C."/>
            <person name="Zheng F."/>
            <person name="Jian J."/>
            <person name="Huang B."/>
            <person name="Shan D."/>
            <person name="Shi M."/>
            <person name="Fang C."/>
            <person name="Yue Y."/>
            <person name="Li F."/>
            <person name="Li D."/>
            <person name="Wei S."/>
            <person name="Han B."/>
            <person name="Jiang C."/>
            <person name="Yin Y."/>
            <person name="Xia T."/>
            <person name="Zhang Z."/>
            <person name="Bennetzen J.L."/>
            <person name="Zhao S."/>
            <person name="Wan X."/>
        </authorList>
    </citation>
    <scope>NUCLEOTIDE SEQUENCE [LARGE SCALE GENOMIC DNA]</scope>
    <source>
        <strain evidence="7">cv. Shuchazao</strain>
        <tissue evidence="6">Leaf</tissue>
    </source>
</reference>